<evidence type="ECO:0000313" key="2">
    <source>
        <dbReference type="EMBL" id="MBX7484156.1"/>
    </source>
</evidence>
<dbReference type="PANTHER" id="PTHR31270:SF1">
    <property type="entry name" value="GLUTAMINYL-PEPTIDE CYCLOTRANSFERASE"/>
    <property type="match status" value="1"/>
</dbReference>
<dbReference type="Pfam" id="PF05096">
    <property type="entry name" value="Glu_cyclase_2"/>
    <property type="match status" value="1"/>
</dbReference>
<gene>
    <name evidence="2" type="ORF">K3174_16645</name>
</gene>
<feature type="chain" id="PRO_5045324998" evidence="1">
    <location>
        <begin position="21"/>
        <end position="271"/>
    </location>
</feature>
<keyword evidence="1" id="KW-0732">Signal</keyword>
<proteinExistence type="predicted"/>
<dbReference type="PANTHER" id="PTHR31270">
    <property type="entry name" value="GLUTAMINYL-PEPTIDE CYCLOTRANSFERASE"/>
    <property type="match status" value="1"/>
</dbReference>
<dbReference type="InterPro" id="IPR011044">
    <property type="entry name" value="Quino_amine_DH_bsu"/>
</dbReference>
<keyword evidence="3" id="KW-1185">Reference proteome</keyword>
<dbReference type="InterPro" id="IPR007788">
    <property type="entry name" value="QCT"/>
</dbReference>
<organism evidence="2 3">
    <name type="scientific">Qipengyuania qiaonensis</name>
    <dbReference type="NCBI Taxonomy" id="2867240"/>
    <lineage>
        <taxon>Bacteria</taxon>
        <taxon>Pseudomonadati</taxon>
        <taxon>Pseudomonadota</taxon>
        <taxon>Alphaproteobacteria</taxon>
        <taxon>Sphingomonadales</taxon>
        <taxon>Erythrobacteraceae</taxon>
        <taxon>Qipengyuania</taxon>
    </lineage>
</organism>
<dbReference type="Proteomes" id="UP000755104">
    <property type="component" value="Unassembled WGS sequence"/>
</dbReference>
<reference evidence="2 3" key="1">
    <citation type="submission" date="2021-08" db="EMBL/GenBank/DDBJ databases">
        <title>Comparative Genomics Analysis of the Genus Qipengyuania Reveals Extensive Genetic Diversity and Metabolic Versatility, Including the Description of Fifteen Novel Species.</title>
        <authorList>
            <person name="Liu Y."/>
        </authorList>
    </citation>
    <scope>NUCLEOTIDE SEQUENCE [LARGE SCALE GENOMIC DNA]</scope>
    <source>
        <strain evidence="2 3">6D47A</strain>
    </source>
</reference>
<name>A0ABS7JCU4_9SPHN</name>
<feature type="signal peptide" evidence="1">
    <location>
        <begin position="1"/>
        <end position="20"/>
    </location>
</feature>
<comment type="caution">
    <text evidence="2">The sequence shown here is derived from an EMBL/GenBank/DDBJ whole genome shotgun (WGS) entry which is preliminary data.</text>
</comment>
<evidence type="ECO:0000313" key="3">
    <source>
        <dbReference type="Proteomes" id="UP000755104"/>
    </source>
</evidence>
<dbReference type="SUPFAM" id="SSF50969">
    <property type="entry name" value="YVTN repeat-like/Quinoprotein amine dehydrogenase"/>
    <property type="match status" value="1"/>
</dbReference>
<dbReference type="EMBL" id="JAIGNO010000024">
    <property type="protein sequence ID" value="MBX7484156.1"/>
    <property type="molecule type" value="Genomic_DNA"/>
</dbReference>
<sequence length="271" mass="30215">MVLRILAVLGATLLAPPAFAEHAPQKSAAVEQPQLSPTFYDVEIVARYPHDRGAFTQGLLWHDGSLYESTGRIGASTIRKVDLASGEVIADRNIPADQFGEGLALWNDELVSLTWMDGEVHRWRLEDLSPIRSDDGYPYEGWGLTNFEDALVASDGSDKLRFLDPQDYGVRRTISVTIDGRPVSRLNELELVDGVILANVWMTGFVVGIDPDTGIVRKVIDLRQLEGADTVDGNAVLNGIAWDSEDRRLFVTGKLWPWLYEIRLVERKAER</sequence>
<protein>
    <submittedName>
        <fullName evidence="2">Glutaminyl-peptide cyclotransferase</fullName>
    </submittedName>
</protein>
<evidence type="ECO:0000256" key="1">
    <source>
        <dbReference type="SAM" id="SignalP"/>
    </source>
</evidence>
<accession>A0ABS7JCU4</accession>